<evidence type="ECO:0000313" key="4">
    <source>
        <dbReference type="Proteomes" id="UP000078560"/>
    </source>
</evidence>
<sequence>MVTNSLTEKYESLQNYSFYYSTLNSKNGHIDSISDQIFNDIIPNITPNRSYIIENCKKLNNYIIRSIRQESYDTNVFFHIINYWLNNQMRSDSDEKNKLLFNWYKEFLIKYENLNTYVSKFYYIDNELFNKKKVLYELYDEYNNLFNLLEPFHHSKCVHLANIVNNYNNIITQYPQKDKTNFFLVLTLFKSNFESQADDYIKKCDNRIPRFHSFVDTSLNGEGGIESSQQRAEYFDDFHSPQSENLGSTFSIAFFGTTVGVFLTLMLFYKMTLFGYRLRNKNNNKIIMPDNLGEETYELPVSTIEEHENNSQHSTYNLTYQSVEN</sequence>
<dbReference type="AlphaFoldDB" id="A0A1A8WS66"/>
<accession>A0A1A8WS66</accession>
<dbReference type="Pfam" id="PF05795">
    <property type="entry name" value="Plasmodium_Vir"/>
    <property type="match status" value="1"/>
</dbReference>
<organism evidence="3 4">
    <name type="scientific">Plasmodium ovale curtisi</name>
    <dbReference type="NCBI Taxonomy" id="864141"/>
    <lineage>
        <taxon>Eukaryota</taxon>
        <taxon>Sar</taxon>
        <taxon>Alveolata</taxon>
        <taxon>Apicomplexa</taxon>
        <taxon>Aconoidasida</taxon>
        <taxon>Haemosporida</taxon>
        <taxon>Plasmodiidae</taxon>
        <taxon>Plasmodium</taxon>
        <taxon>Plasmodium (Plasmodium)</taxon>
    </lineage>
</organism>
<keyword evidence="2" id="KW-0472">Membrane</keyword>
<feature type="region of interest" description="Disordered" evidence="1">
    <location>
        <begin position="306"/>
        <end position="325"/>
    </location>
</feature>
<evidence type="ECO:0000256" key="1">
    <source>
        <dbReference type="SAM" id="MobiDB-lite"/>
    </source>
</evidence>
<evidence type="ECO:0000313" key="3">
    <source>
        <dbReference type="EMBL" id="SBS95144.1"/>
    </source>
</evidence>
<keyword evidence="2" id="KW-1133">Transmembrane helix</keyword>
<dbReference type="EMBL" id="FLQU01001949">
    <property type="protein sequence ID" value="SBS95144.1"/>
    <property type="molecule type" value="Genomic_DNA"/>
</dbReference>
<evidence type="ECO:0000256" key="2">
    <source>
        <dbReference type="SAM" id="Phobius"/>
    </source>
</evidence>
<dbReference type="InterPro" id="IPR008780">
    <property type="entry name" value="Plasmodium_Vir"/>
</dbReference>
<gene>
    <name evidence="3" type="ORF">POVCU2_0093470</name>
</gene>
<protein>
    <submittedName>
        <fullName evidence="3">PIR Superfamily Protein</fullName>
    </submittedName>
</protein>
<feature type="transmembrane region" description="Helical" evidence="2">
    <location>
        <begin position="250"/>
        <end position="269"/>
    </location>
</feature>
<dbReference type="Proteomes" id="UP000078560">
    <property type="component" value="Unassembled WGS sequence"/>
</dbReference>
<reference evidence="4" key="1">
    <citation type="submission" date="2016-05" db="EMBL/GenBank/DDBJ databases">
        <authorList>
            <person name="Naeem Raeece"/>
        </authorList>
    </citation>
    <scope>NUCLEOTIDE SEQUENCE [LARGE SCALE GENOMIC DNA]</scope>
</reference>
<proteinExistence type="predicted"/>
<keyword evidence="2" id="KW-0812">Transmembrane</keyword>
<feature type="compositionally biased region" description="Polar residues" evidence="1">
    <location>
        <begin position="311"/>
        <end position="325"/>
    </location>
</feature>
<name>A0A1A8WS66_PLAOA</name>